<dbReference type="AlphaFoldDB" id="A0AAW2EUQ2"/>
<keyword evidence="3" id="KW-0479">Metal-binding</keyword>
<dbReference type="GO" id="GO:0004089">
    <property type="term" value="F:carbonate dehydratase activity"/>
    <property type="evidence" value="ECO:0007669"/>
    <property type="project" value="UniProtKB-EC"/>
</dbReference>
<dbReference type="PANTHER" id="PTHR18952">
    <property type="entry name" value="CARBONIC ANHYDRASE"/>
    <property type="match status" value="1"/>
</dbReference>
<keyword evidence="4" id="KW-0862">Zinc</keyword>
<dbReference type="SMART" id="SM01057">
    <property type="entry name" value="Carb_anhydrase"/>
    <property type="match status" value="1"/>
</dbReference>
<dbReference type="PROSITE" id="PS51144">
    <property type="entry name" value="ALPHA_CA_2"/>
    <property type="match status" value="1"/>
</dbReference>
<keyword evidence="6" id="KW-0472">Membrane</keyword>
<dbReference type="CDD" id="cd00326">
    <property type="entry name" value="alpha_CA"/>
    <property type="match status" value="1"/>
</dbReference>
<evidence type="ECO:0000313" key="9">
    <source>
        <dbReference type="EMBL" id="KAL0106136.1"/>
    </source>
</evidence>
<comment type="similarity">
    <text evidence="1">Belongs to the alpha-carbonic anhydrase family.</text>
</comment>
<feature type="signal peptide" evidence="7">
    <location>
        <begin position="1"/>
        <end position="19"/>
    </location>
</feature>
<feature type="domain" description="Alpha-carbonic anhydrase" evidence="8">
    <location>
        <begin position="20"/>
        <end position="278"/>
    </location>
</feature>
<dbReference type="Proteomes" id="UP001430953">
    <property type="component" value="Unassembled WGS sequence"/>
</dbReference>
<evidence type="ECO:0000259" key="8">
    <source>
        <dbReference type="PROSITE" id="PS51144"/>
    </source>
</evidence>
<evidence type="ECO:0000313" key="10">
    <source>
        <dbReference type="Proteomes" id="UP001430953"/>
    </source>
</evidence>
<name>A0AAW2EUQ2_9HYME</name>
<dbReference type="InterPro" id="IPR023561">
    <property type="entry name" value="Carbonic_anhydrase_a-class"/>
</dbReference>
<gene>
    <name evidence="9" type="ORF">PUN28_016105</name>
</gene>
<dbReference type="PANTHER" id="PTHR18952:SF124">
    <property type="entry name" value="CARBONIC ANHYDRASE 7"/>
    <property type="match status" value="1"/>
</dbReference>
<evidence type="ECO:0000256" key="3">
    <source>
        <dbReference type="ARBA" id="ARBA00022723"/>
    </source>
</evidence>
<evidence type="ECO:0000256" key="4">
    <source>
        <dbReference type="ARBA" id="ARBA00022833"/>
    </source>
</evidence>
<keyword evidence="7" id="KW-0732">Signal</keyword>
<accession>A0AAW2EUQ2</accession>
<dbReference type="EMBL" id="JADYXP020000018">
    <property type="protein sequence ID" value="KAL0106136.1"/>
    <property type="molecule type" value="Genomic_DNA"/>
</dbReference>
<evidence type="ECO:0000256" key="1">
    <source>
        <dbReference type="ARBA" id="ARBA00010718"/>
    </source>
</evidence>
<evidence type="ECO:0000256" key="6">
    <source>
        <dbReference type="SAM" id="Phobius"/>
    </source>
</evidence>
<keyword evidence="10" id="KW-1185">Reference proteome</keyword>
<comment type="caution">
    <text evidence="9">The sequence shown here is derived from an EMBL/GenBank/DDBJ whole genome shotgun (WGS) entry which is preliminary data.</text>
</comment>
<evidence type="ECO:0000256" key="2">
    <source>
        <dbReference type="ARBA" id="ARBA00012925"/>
    </source>
</evidence>
<keyword evidence="6" id="KW-0812">Transmembrane</keyword>
<dbReference type="GO" id="GO:0005737">
    <property type="term" value="C:cytoplasm"/>
    <property type="evidence" value="ECO:0007669"/>
    <property type="project" value="TreeGrafter"/>
</dbReference>
<dbReference type="InterPro" id="IPR001148">
    <property type="entry name" value="CA_dom"/>
</dbReference>
<dbReference type="GO" id="GO:0008270">
    <property type="term" value="F:zinc ion binding"/>
    <property type="evidence" value="ECO:0007669"/>
    <property type="project" value="InterPro"/>
</dbReference>
<dbReference type="EC" id="4.2.1.1" evidence="2"/>
<dbReference type="Pfam" id="PF00194">
    <property type="entry name" value="Carb_anhydrase"/>
    <property type="match status" value="1"/>
</dbReference>
<keyword evidence="6" id="KW-1133">Transmembrane helix</keyword>
<keyword evidence="5" id="KW-0325">Glycoprotein</keyword>
<dbReference type="SUPFAM" id="SSF51069">
    <property type="entry name" value="Carbonic anhydrase"/>
    <property type="match status" value="1"/>
</dbReference>
<reference evidence="9 10" key="1">
    <citation type="submission" date="2023-03" db="EMBL/GenBank/DDBJ databases">
        <title>High recombination rates correlate with genetic variation in Cardiocondyla obscurior ants.</title>
        <authorList>
            <person name="Errbii M."/>
        </authorList>
    </citation>
    <scope>NUCLEOTIDE SEQUENCE [LARGE SCALE GENOMIC DNA]</scope>
    <source>
        <strain evidence="9">Alpha-2009</strain>
        <tissue evidence="9">Whole body</tissue>
    </source>
</reference>
<evidence type="ECO:0000256" key="5">
    <source>
        <dbReference type="ARBA" id="ARBA00023180"/>
    </source>
</evidence>
<dbReference type="FunFam" id="3.10.200.10:FF:000003">
    <property type="entry name" value="Carbonic anhydrase 12"/>
    <property type="match status" value="1"/>
</dbReference>
<organism evidence="9 10">
    <name type="scientific">Cardiocondyla obscurior</name>
    <dbReference type="NCBI Taxonomy" id="286306"/>
    <lineage>
        <taxon>Eukaryota</taxon>
        <taxon>Metazoa</taxon>
        <taxon>Ecdysozoa</taxon>
        <taxon>Arthropoda</taxon>
        <taxon>Hexapoda</taxon>
        <taxon>Insecta</taxon>
        <taxon>Pterygota</taxon>
        <taxon>Neoptera</taxon>
        <taxon>Endopterygota</taxon>
        <taxon>Hymenoptera</taxon>
        <taxon>Apocrita</taxon>
        <taxon>Aculeata</taxon>
        <taxon>Formicoidea</taxon>
        <taxon>Formicidae</taxon>
        <taxon>Myrmicinae</taxon>
        <taxon>Cardiocondyla</taxon>
    </lineage>
</organism>
<protein>
    <recommendedName>
        <fullName evidence="2">carbonic anhydrase</fullName>
        <ecNumber evidence="2">4.2.1.1</ecNumber>
    </recommendedName>
</protein>
<evidence type="ECO:0000256" key="7">
    <source>
        <dbReference type="SAM" id="SignalP"/>
    </source>
</evidence>
<dbReference type="InterPro" id="IPR036398">
    <property type="entry name" value="CA_dom_sf"/>
</dbReference>
<feature type="transmembrane region" description="Helical" evidence="6">
    <location>
        <begin position="309"/>
        <end position="326"/>
    </location>
</feature>
<sequence length="327" mass="36818">MVLSVICLGLLLSLSLCRGQDFSYEGSQGPSHWGKEYHTCVGKHQSPINIEEHNVKNVSLPPLRLIGIDNPCRSYMTNNGHTVMLKTNESKAAMLTGGPLKDRVYVFEQLHFHWGENDYEGSEDLINNHSFPMEMHAVFYKEDYKSMNEALKHDDGLAILAYLYEISPQPNSIYESIIKVLPDIEVVGKGKALEQSLLLGDILVPDIASMQDYFTYNGSLTTPPCLEVATWIDFKDHQQLSHDQLAAFRDLRNPEGNKLTHNFRPVQPLEDRVVYQNIPIEFSPSNNASYDHHFVGHSDNGTARPSVKMPILFVALGALLAIFLFAM</sequence>
<feature type="chain" id="PRO_5043452781" description="carbonic anhydrase" evidence="7">
    <location>
        <begin position="20"/>
        <end position="327"/>
    </location>
</feature>
<proteinExistence type="inferred from homology"/>
<dbReference type="Gene3D" id="3.10.200.10">
    <property type="entry name" value="Alpha carbonic anhydrase"/>
    <property type="match status" value="1"/>
</dbReference>